<sequence length="240" mass="27869">MKDQYFGDINDYRKYGLLRALIQATGFAMAVCWMRTAPDGRSDGSKIAYLNQPDQWRQYDPPLFDFLRQTVASNATRSLNMIENSSILSRCGYFNDFLTDDPASRRQYFEAFTARCEGRELLFFDPDNGLEVKSAPYGKRSSSKYLYWHEVERFYRRGHSLLIYQHYPRVKRRVYADALAAASMKQISVIPQAMFSTPHVLFLALCQKGHEDLIAKAGTQVSEMWSDQIVLIDRRERIPN</sequence>
<name>A0ABV6YK44_UNCEI</name>
<proteinExistence type="predicted"/>
<keyword evidence="2" id="KW-1185">Reference proteome</keyword>
<gene>
    <name evidence="1" type="ORF">ACFL6M_02965</name>
</gene>
<dbReference type="EMBL" id="JBHPKH010000020">
    <property type="protein sequence ID" value="MFC1572539.1"/>
    <property type="molecule type" value="Genomic_DNA"/>
</dbReference>
<reference evidence="1 2" key="1">
    <citation type="submission" date="2024-09" db="EMBL/GenBank/DDBJ databases">
        <authorList>
            <person name="D'Angelo T."/>
        </authorList>
    </citation>
    <scope>NUCLEOTIDE SEQUENCE [LARGE SCALE GENOMIC DNA]</scope>
    <source>
        <strain evidence="1">SAG AM-320-E07</strain>
    </source>
</reference>
<organism evidence="1 2">
    <name type="scientific">Eiseniibacteriota bacterium</name>
    <dbReference type="NCBI Taxonomy" id="2212470"/>
    <lineage>
        <taxon>Bacteria</taxon>
        <taxon>Candidatus Eiseniibacteriota</taxon>
    </lineage>
</organism>
<comment type="caution">
    <text evidence="1">The sequence shown here is derived from an EMBL/GenBank/DDBJ whole genome shotgun (WGS) entry which is preliminary data.</text>
</comment>
<protein>
    <submittedName>
        <fullName evidence="1">Uncharacterized protein</fullName>
    </submittedName>
</protein>
<evidence type="ECO:0000313" key="1">
    <source>
        <dbReference type="EMBL" id="MFC1572539.1"/>
    </source>
</evidence>
<evidence type="ECO:0000313" key="2">
    <source>
        <dbReference type="Proteomes" id="UP001593833"/>
    </source>
</evidence>
<accession>A0ABV6YK44</accession>
<dbReference type="Proteomes" id="UP001593833">
    <property type="component" value="Unassembled WGS sequence"/>
</dbReference>